<gene>
    <name evidence="1" type="ORF">A3I42_01195</name>
</gene>
<proteinExistence type="predicted"/>
<comment type="caution">
    <text evidence="1">The sequence shown here is derived from an EMBL/GenBank/DDBJ whole genome shotgun (WGS) entry which is preliminary data.</text>
</comment>
<dbReference type="AlphaFoldDB" id="A0A1F7VEJ2"/>
<dbReference type="EMBL" id="MGER01000032">
    <property type="protein sequence ID" value="OGL88424.1"/>
    <property type="molecule type" value="Genomic_DNA"/>
</dbReference>
<evidence type="ECO:0000313" key="1">
    <source>
        <dbReference type="EMBL" id="OGL88424.1"/>
    </source>
</evidence>
<organism evidence="1 2">
    <name type="scientific">Candidatus Uhrbacteria bacterium RIFCSPLOWO2_02_FULL_49_11</name>
    <dbReference type="NCBI Taxonomy" id="1802409"/>
    <lineage>
        <taxon>Bacteria</taxon>
        <taxon>Candidatus Uhriibacteriota</taxon>
    </lineage>
</organism>
<evidence type="ECO:0000313" key="2">
    <source>
        <dbReference type="Proteomes" id="UP000178264"/>
    </source>
</evidence>
<evidence type="ECO:0008006" key="3">
    <source>
        <dbReference type="Google" id="ProtNLM"/>
    </source>
</evidence>
<sequence length="257" mass="30641">MDKNSRLSSQAGDFNVIRIYREIYSIADLPYFELHVNIFLKDTGKRIVWKYMQFHEFKEQLRNFVVFSLADIRKLEPKFYRPRLSEWQDKGYLKNVRRGFYMFTDTPLNEETLFLIANKLYAPSYVSFEMALSYYGLIPEGVYAITSATSKKTATFQTPIGKFSYRTLKPQLFFGYNLLSIGQQHCKLAEIEKVILDYLYLNPQSTRTADLQEWRFHSKEFLDKVDLHKFNRYMKAFHSRSLEKRAEEFIQFITHAP</sequence>
<protein>
    <recommendedName>
        <fullName evidence="3">AbiEi antitoxin C-terminal domain-containing protein</fullName>
    </recommendedName>
</protein>
<reference evidence="1 2" key="1">
    <citation type="journal article" date="2016" name="Nat. Commun.">
        <title>Thousands of microbial genomes shed light on interconnected biogeochemical processes in an aquifer system.</title>
        <authorList>
            <person name="Anantharaman K."/>
            <person name="Brown C.T."/>
            <person name="Hug L.A."/>
            <person name="Sharon I."/>
            <person name="Castelle C.J."/>
            <person name="Probst A.J."/>
            <person name="Thomas B.C."/>
            <person name="Singh A."/>
            <person name="Wilkins M.J."/>
            <person name="Karaoz U."/>
            <person name="Brodie E.L."/>
            <person name="Williams K.H."/>
            <person name="Hubbard S.S."/>
            <person name="Banfield J.F."/>
        </authorList>
    </citation>
    <scope>NUCLEOTIDE SEQUENCE [LARGE SCALE GENOMIC DNA]</scope>
</reference>
<dbReference type="Proteomes" id="UP000178264">
    <property type="component" value="Unassembled WGS sequence"/>
</dbReference>
<name>A0A1F7VEJ2_9BACT</name>
<accession>A0A1F7VEJ2</accession>